<evidence type="ECO:0000313" key="1">
    <source>
        <dbReference type="EMBL" id="KAI3805328.1"/>
    </source>
</evidence>
<reference evidence="1 2" key="2">
    <citation type="journal article" date="2022" name="Mol. Ecol. Resour.">
        <title>The genomes of chicory, endive, great burdock and yacon provide insights into Asteraceae paleo-polyploidization history and plant inulin production.</title>
        <authorList>
            <person name="Fan W."/>
            <person name="Wang S."/>
            <person name="Wang H."/>
            <person name="Wang A."/>
            <person name="Jiang F."/>
            <person name="Liu H."/>
            <person name="Zhao H."/>
            <person name="Xu D."/>
            <person name="Zhang Y."/>
        </authorList>
    </citation>
    <scope>NUCLEOTIDE SEQUENCE [LARGE SCALE GENOMIC DNA]</scope>
    <source>
        <strain evidence="2">cv. Yunnan</strain>
        <tissue evidence="1">Leaves</tissue>
    </source>
</reference>
<accession>A0ACB9IAS3</accession>
<organism evidence="1 2">
    <name type="scientific">Smallanthus sonchifolius</name>
    <dbReference type="NCBI Taxonomy" id="185202"/>
    <lineage>
        <taxon>Eukaryota</taxon>
        <taxon>Viridiplantae</taxon>
        <taxon>Streptophyta</taxon>
        <taxon>Embryophyta</taxon>
        <taxon>Tracheophyta</taxon>
        <taxon>Spermatophyta</taxon>
        <taxon>Magnoliopsida</taxon>
        <taxon>eudicotyledons</taxon>
        <taxon>Gunneridae</taxon>
        <taxon>Pentapetalae</taxon>
        <taxon>asterids</taxon>
        <taxon>campanulids</taxon>
        <taxon>Asterales</taxon>
        <taxon>Asteraceae</taxon>
        <taxon>Asteroideae</taxon>
        <taxon>Heliantheae alliance</taxon>
        <taxon>Millerieae</taxon>
        <taxon>Smallanthus</taxon>
    </lineage>
</organism>
<proteinExistence type="predicted"/>
<keyword evidence="2" id="KW-1185">Reference proteome</keyword>
<protein>
    <submittedName>
        <fullName evidence="1">Uncharacterized protein</fullName>
    </submittedName>
</protein>
<dbReference type="Proteomes" id="UP001056120">
    <property type="component" value="Linkage Group LG09"/>
</dbReference>
<sequence length="237" mass="27361">MRLHHHQSLMDQVISQLSATHIELHQARDLIEDAMWEIRSLRMKIIPFPRATYIVDLNLPDHQHGHTLGKCAMWLLAESSGTKSDARTPSATEKDIKSDTTSHRHENTVSAPMRLERAKARTRENARKRTHLPKKVTFKNPEKGEPSARAPPVHAPQDPSRDYIQLYRYFDWKKEVEESLGWLTARGTDMKMCLDFHTDLATDMSGPMSEMEQDIMHNHDRSTTALKKLVQHESRAE</sequence>
<comment type="caution">
    <text evidence="1">The sequence shown here is derived from an EMBL/GenBank/DDBJ whole genome shotgun (WGS) entry which is preliminary data.</text>
</comment>
<dbReference type="EMBL" id="CM042026">
    <property type="protein sequence ID" value="KAI3805328.1"/>
    <property type="molecule type" value="Genomic_DNA"/>
</dbReference>
<gene>
    <name evidence="1" type="ORF">L1987_27602</name>
</gene>
<reference evidence="2" key="1">
    <citation type="journal article" date="2022" name="Mol. Ecol. Resour.">
        <title>The genomes of chicory, endive, great burdock and yacon provide insights into Asteraceae palaeo-polyploidization history and plant inulin production.</title>
        <authorList>
            <person name="Fan W."/>
            <person name="Wang S."/>
            <person name="Wang H."/>
            <person name="Wang A."/>
            <person name="Jiang F."/>
            <person name="Liu H."/>
            <person name="Zhao H."/>
            <person name="Xu D."/>
            <person name="Zhang Y."/>
        </authorList>
    </citation>
    <scope>NUCLEOTIDE SEQUENCE [LARGE SCALE GENOMIC DNA]</scope>
    <source>
        <strain evidence="2">cv. Yunnan</strain>
    </source>
</reference>
<evidence type="ECO:0000313" key="2">
    <source>
        <dbReference type="Proteomes" id="UP001056120"/>
    </source>
</evidence>
<name>A0ACB9IAS3_9ASTR</name>